<proteinExistence type="predicted"/>
<keyword evidence="4" id="KW-1185">Reference proteome</keyword>
<reference evidence="3" key="1">
    <citation type="submission" date="2021-12" db="EMBL/GenBank/DDBJ databases">
        <authorList>
            <person name="King R."/>
        </authorList>
    </citation>
    <scope>NUCLEOTIDE SEQUENCE</scope>
</reference>
<evidence type="ECO:0000313" key="3">
    <source>
        <dbReference type="EMBL" id="CAH0549603.1"/>
    </source>
</evidence>
<sequence>MKIFVVLLAVVLGSQAHQEYGDDHHARDGIEPVLQRHATRSLPTNLKSSPILNQARYMGYRSAPVDQKPEVVSKRSWFGNKHRPSLFHRKPHRRLFHPHHRSVLPIETRSDKKQLGDSESVKKQLRDSVEALKQAPDAEAEIVVDPHSARAFLLHRSNELPLVRSPWYARSASIEPSLPSSRHPPIQFADSADLADPIKQARDAEADIVARTFMLPRSNELPLVRSPWYARSASIEPSLPSSRHPPIQFADSADLVDPIKQARDAEVDIVARTFRSNELPLVRSPWYARSANIEHSSRHAPIQFADSADFVAPISRSQEPELPLVRSPWYARSANVQPTLPSSRHPPIQFADSVDLEPLKQARDAEANIVVEPHSARAFLLHRSHELPHVRSPWYARSAPTSSRHSPIQFADSVDLEPLKQARDGEADIVVDPHSARAFLLHRSHELPHLRSPWYARSAPTSSRHSPIQFADSVDLEPLKQSRDGEADIVVDPHSARAFLLHRSNELPHYRSPWYARSADIQPSSRHPPIQFADSVDLEPLKQARDGEADIVVDPHSARAFLLHRSHGSFQVRNPWYRRHYQSYRSEPTELRIQLRDAQPADSEDASSRLDASGFFDQPDNFAAAFIDEEGDQQFDSEPAEQHTDSGVFDFAEQRYDSETLTNRQNQPAD</sequence>
<feature type="signal peptide" evidence="2">
    <location>
        <begin position="1"/>
        <end position="16"/>
    </location>
</feature>
<protein>
    <submittedName>
        <fullName evidence="3">Uncharacterized protein</fullName>
    </submittedName>
</protein>
<dbReference type="AlphaFoldDB" id="A0A9P0FDK9"/>
<dbReference type="Proteomes" id="UP001154078">
    <property type="component" value="Chromosome 11"/>
</dbReference>
<dbReference type="EMBL" id="OV121142">
    <property type="protein sequence ID" value="CAH0549603.1"/>
    <property type="molecule type" value="Genomic_DNA"/>
</dbReference>
<gene>
    <name evidence="3" type="ORF">MELIAE_LOCUS2696</name>
</gene>
<accession>A0A9P0FDK9</accession>
<feature type="chain" id="PRO_5040433673" evidence="2">
    <location>
        <begin position="17"/>
        <end position="670"/>
    </location>
</feature>
<feature type="region of interest" description="Disordered" evidence="1">
    <location>
        <begin position="629"/>
        <end position="649"/>
    </location>
</feature>
<organism evidence="3 4">
    <name type="scientific">Brassicogethes aeneus</name>
    <name type="common">Rape pollen beetle</name>
    <name type="synonym">Meligethes aeneus</name>
    <dbReference type="NCBI Taxonomy" id="1431903"/>
    <lineage>
        <taxon>Eukaryota</taxon>
        <taxon>Metazoa</taxon>
        <taxon>Ecdysozoa</taxon>
        <taxon>Arthropoda</taxon>
        <taxon>Hexapoda</taxon>
        <taxon>Insecta</taxon>
        <taxon>Pterygota</taxon>
        <taxon>Neoptera</taxon>
        <taxon>Endopterygota</taxon>
        <taxon>Coleoptera</taxon>
        <taxon>Polyphaga</taxon>
        <taxon>Cucujiformia</taxon>
        <taxon>Nitidulidae</taxon>
        <taxon>Meligethinae</taxon>
        <taxon>Brassicogethes</taxon>
    </lineage>
</organism>
<evidence type="ECO:0000256" key="2">
    <source>
        <dbReference type="SAM" id="SignalP"/>
    </source>
</evidence>
<feature type="compositionally biased region" description="Acidic residues" evidence="1">
    <location>
        <begin position="629"/>
        <end position="639"/>
    </location>
</feature>
<name>A0A9P0FDK9_BRAAE</name>
<keyword evidence="2" id="KW-0732">Signal</keyword>
<evidence type="ECO:0000256" key="1">
    <source>
        <dbReference type="SAM" id="MobiDB-lite"/>
    </source>
</evidence>
<evidence type="ECO:0000313" key="4">
    <source>
        <dbReference type="Proteomes" id="UP001154078"/>
    </source>
</evidence>